<reference evidence="9" key="2">
    <citation type="submission" date="2020-05" db="UniProtKB">
        <authorList>
            <consortium name="EnsemblMetazoa"/>
        </authorList>
    </citation>
    <scope>IDENTIFICATION</scope>
    <source>
        <strain evidence="9">WRAIR2</strain>
    </source>
</reference>
<proteinExistence type="predicted"/>
<evidence type="ECO:0000256" key="6">
    <source>
        <dbReference type="ARBA" id="ARBA00023211"/>
    </source>
</evidence>
<sequence length="224" mass="24957">MLLKKVSELLHPSLLANRTKQGEVIARFQALPKIRLSKEPVTKEAAILIPLCVVDDKLSLLYTVRSNKLRSHRGQVSFPGGMKDTQDGSFEECAVREFEEETGIPKRSVHTWGRGNTIRPYFGPSITPIVGAVVDFSPAQLKPSTDEVAKVFTVPVALFADAANRRHTQFRSNYTLPVFLNGEETVWGITAIITHLFLTALLPGGVYDARLPSIKRYEAKQTKR</sequence>
<dbReference type="SUPFAM" id="SSF55811">
    <property type="entry name" value="Nudix"/>
    <property type="match status" value="1"/>
</dbReference>
<evidence type="ECO:0000256" key="2">
    <source>
        <dbReference type="ARBA" id="ARBA00001946"/>
    </source>
</evidence>
<name>A0A182NC53_9DIPT</name>
<dbReference type="InterPro" id="IPR015797">
    <property type="entry name" value="NUDIX_hydrolase-like_dom_sf"/>
</dbReference>
<evidence type="ECO:0000256" key="4">
    <source>
        <dbReference type="ARBA" id="ARBA00022801"/>
    </source>
</evidence>
<dbReference type="EnsemblMetazoa" id="ADIR005217-RA">
    <property type="protein sequence ID" value="ADIR005217-PA"/>
    <property type="gene ID" value="ADIR005217"/>
</dbReference>
<feature type="domain" description="Nudix hydrolase" evidence="8">
    <location>
        <begin position="42"/>
        <end position="180"/>
    </location>
</feature>
<feature type="transmembrane region" description="Helical" evidence="7">
    <location>
        <begin position="186"/>
        <end position="207"/>
    </location>
</feature>
<evidence type="ECO:0000259" key="8">
    <source>
        <dbReference type="PROSITE" id="PS51462"/>
    </source>
</evidence>
<comment type="cofactor">
    <cofactor evidence="2">
        <name>Mg(2+)</name>
        <dbReference type="ChEBI" id="CHEBI:18420"/>
    </cofactor>
</comment>
<organism evidence="9 10">
    <name type="scientific">Anopheles dirus</name>
    <dbReference type="NCBI Taxonomy" id="7168"/>
    <lineage>
        <taxon>Eukaryota</taxon>
        <taxon>Metazoa</taxon>
        <taxon>Ecdysozoa</taxon>
        <taxon>Arthropoda</taxon>
        <taxon>Hexapoda</taxon>
        <taxon>Insecta</taxon>
        <taxon>Pterygota</taxon>
        <taxon>Neoptera</taxon>
        <taxon>Endopterygota</taxon>
        <taxon>Diptera</taxon>
        <taxon>Nematocera</taxon>
        <taxon>Culicoidea</taxon>
        <taxon>Culicidae</taxon>
        <taxon>Anophelinae</taxon>
        <taxon>Anopheles</taxon>
    </lineage>
</organism>
<dbReference type="Pfam" id="PF00293">
    <property type="entry name" value="NUDIX"/>
    <property type="match status" value="1"/>
</dbReference>
<keyword evidence="7" id="KW-0812">Transmembrane</keyword>
<dbReference type="PANTHER" id="PTHR12992">
    <property type="entry name" value="NUDIX HYDROLASE"/>
    <property type="match status" value="1"/>
</dbReference>
<dbReference type="PROSITE" id="PS51462">
    <property type="entry name" value="NUDIX"/>
    <property type="match status" value="1"/>
</dbReference>
<dbReference type="VEuPathDB" id="VectorBase:ADIR005217"/>
<dbReference type="Gene3D" id="3.90.79.10">
    <property type="entry name" value="Nucleoside Triphosphate Pyrophosphohydrolase"/>
    <property type="match status" value="1"/>
</dbReference>
<evidence type="ECO:0000313" key="10">
    <source>
        <dbReference type="Proteomes" id="UP000075884"/>
    </source>
</evidence>
<dbReference type="PANTHER" id="PTHR12992:SF11">
    <property type="entry name" value="MITOCHONDRIAL COENZYME A DIPHOSPHATASE NUDT8"/>
    <property type="match status" value="1"/>
</dbReference>
<evidence type="ECO:0000256" key="5">
    <source>
        <dbReference type="ARBA" id="ARBA00022842"/>
    </source>
</evidence>
<dbReference type="AlphaFoldDB" id="A0A182NC53"/>
<evidence type="ECO:0000313" key="9">
    <source>
        <dbReference type="EnsemblMetazoa" id="ADIR005217-PA"/>
    </source>
</evidence>
<evidence type="ECO:0000256" key="1">
    <source>
        <dbReference type="ARBA" id="ARBA00001936"/>
    </source>
</evidence>
<keyword evidence="7" id="KW-1133">Transmembrane helix</keyword>
<comment type="cofactor">
    <cofactor evidence="1">
        <name>Mn(2+)</name>
        <dbReference type="ChEBI" id="CHEBI:29035"/>
    </cofactor>
</comment>
<accession>A0A182NC53</accession>
<dbReference type="GO" id="GO:0010945">
    <property type="term" value="F:coenzyme A diphosphatase activity"/>
    <property type="evidence" value="ECO:0007669"/>
    <property type="project" value="InterPro"/>
</dbReference>
<keyword evidence="5" id="KW-0460">Magnesium</keyword>
<dbReference type="STRING" id="7168.A0A182NC53"/>
<keyword evidence="7" id="KW-0472">Membrane</keyword>
<keyword evidence="6" id="KW-0464">Manganese</keyword>
<dbReference type="InterPro" id="IPR045121">
    <property type="entry name" value="CoAse"/>
</dbReference>
<evidence type="ECO:0000256" key="7">
    <source>
        <dbReference type="SAM" id="Phobius"/>
    </source>
</evidence>
<dbReference type="Proteomes" id="UP000075884">
    <property type="component" value="Unassembled WGS sequence"/>
</dbReference>
<dbReference type="CDD" id="cd03426">
    <property type="entry name" value="NUDIX_CoAse_Nudt7"/>
    <property type="match status" value="1"/>
</dbReference>
<keyword evidence="10" id="KW-1185">Reference proteome</keyword>
<dbReference type="InterPro" id="IPR000086">
    <property type="entry name" value="NUDIX_hydrolase_dom"/>
</dbReference>
<protein>
    <recommendedName>
        <fullName evidence="8">Nudix hydrolase domain-containing protein</fullName>
    </recommendedName>
</protein>
<evidence type="ECO:0000256" key="3">
    <source>
        <dbReference type="ARBA" id="ARBA00022723"/>
    </source>
</evidence>
<keyword evidence="3" id="KW-0479">Metal-binding</keyword>
<dbReference type="GO" id="GO:0046872">
    <property type="term" value="F:metal ion binding"/>
    <property type="evidence" value="ECO:0007669"/>
    <property type="project" value="UniProtKB-KW"/>
</dbReference>
<reference evidence="10" key="1">
    <citation type="submission" date="2013-03" db="EMBL/GenBank/DDBJ databases">
        <title>The Genome Sequence of Anopheles dirus WRAIR2.</title>
        <authorList>
            <consortium name="The Broad Institute Genomics Platform"/>
            <person name="Neafsey D.E."/>
            <person name="Walton C."/>
            <person name="Walker B."/>
            <person name="Young S.K."/>
            <person name="Zeng Q."/>
            <person name="Gargeya S."/>
            <person name="Fitzgerald M."/>
            <person name="Haas B."/>
            <person name="Abouelleil A."/>
            <person name="Allen A.W."/>
            <person name="Alvarado L."/>
            <person name="Arachchi H.M."/>
            <person name="Berlin A.M."/>
            <person name="Chapman S.B."/>
            <person name="Gainer-Dewar J."/>
            <person name="Goldberg J."/>
            <person name="Griggs A."/>
            <person name="Gujja S."/>
            <person name="Hansen M."/>
            <person name="Howarth C."/>
            <person name="Imamovic A."/>
            <person name="Ireland A."/>
            <person name="Larimer J."/>
            <person name="McCowan C."/>
            <person name="Murphy C."/>
            <person name="Pearson M."/>
            <person name="Poon T.W."/>
            <person name="Priest M."/>
            <person name="Roberts A."/>
            <person name="Saif S."/>
            <person name="Shea T."/>
            <person name="Sisk P."/>
            <person name="Sykes S."/>
            <person name="Wortman J."/>
            <person name="Nusbaum C."/>
            <person name="Birren B."/>
        </authorList>
    </citation>
    <scope>NUCLEOTIDE SEQUENCE [LARGE SCALE GENOMIC DNA]</scope>
    <source>
        <strain evidence="10">WRAIR2</strain>
    </source>
</reference>
<keyword evidence="4" id="KW-0378">Hydrolase</keyword>